<comment type="subunit">
    <text evidence="5">NDH-1 is composed of 14 different subunits. Subunits NuoA, H, J, K, L, M, N constitute the membrane sector of the complex.</text>
</comment>
<dbReference type="Proteomes" id="UP001162891">
    <property type="component" value="Chromosome"/>
</dbReference>
<evidence type="ECO:0000256" key="3">
    <source>
        <dbReference type="ARBA" id="ARBA00022989"/>
    </source>
</evidence>
<feature type="transmembrane region" description="Helical" evidence="5">
    <location>
        <begin position="224"/>
        <end position="241"/>
    </location>
</feature>
<evidence type="ECO:0000256" key="5">
    <source>
        <dbReference type="HAMAP-Rule" id="MF_01350"/>
    </source>
</evidence>
<proteinExistence type="inferred from homology"/>
<comment type="catalytic activity">
    <reaction evidence="5">
        <text>a quinone + NADH + 5 H(+)(in) = a quinol + NAD(+) + 4 H(+)(out)</text>
        <dbReference type="Rhea" id="RHEA:57888"/>
        <dbReference type="ChEBI" id="CHEBI:15378"/>
        <dbReference type="ChEBI" id="CHEBI:24646"/>
        <dbReference type="ChEBI" id="CHEBI:57540"/>
        <dbReference type="ChEBI" id="CHEBI:57945"/>
        <dbReference type="ChEBI" id="CHEBI:132124"/>
    </reaction>
</comment>
<reference evidence="8" key="1">
    <citation type="journal article" date="2022" name="Int. J. Syst. Evol. Microbiol.">
        <title>Anaeromyxobacter oryzae sp. nov., Anaeromyxobacter diazotrophicus sp. nov. and Anaeromyxobacter paludicola sp. nov., isolated from paddy soils.</title>
        <authorList>
            <person name="Itoh H."/>
            <person name="Xu Z."/>
            <person name="Mise K."/>
            <person name="Masuda Y."/>
            <person name="Ushijima N."/>
            <person name="Hayakawa C."/>
            <person name="Shiratori Y."/>
            <person name="Senoo K."/>
        </authorList>
    </citation>
    <scope>NUCLEOTIDE SEQUENCE [LARGE SCALE GENOMIC DNA]</scope>
    <source>
        <strain evidence="8">Red232</strain>
    </source>
</reference>
<dbReference type="InterPro" id="IPR001694">
    <property type="entry name" value="NADH_UbQ_OxRdtase_su1/FPO"/>
</dbReference>
<dbReference type="EC" id="7.1.1.-" evidence="5"/>
<keyword evidence="5" id="KW-1278">Translocase</keyword>
<gene>
    <name evidence="7" type="primary">nuoH2</name>
    <name evidence="5" type="synonym">nuoH</name>
    <name evidence="7" type="ORF">AMOR_08430</name>
</gene>
<keyword evidence="5" id="KW-0830">Ubiquinone</keyword>
<comment type="function">
    <text evidence="5">NDH-1 shuttles electrons from NADH, via FMN and iron-sulfur (Fe-S) centers, to quinones in the respiratory chain. The immediate electron acceptor for the enzyme in this species is believed to be ubiquinone. Couples the redox reaction to proton translocation (for every two electrons transferred, four hydrogen ions are translocated across the cytoplasmic membrane), and thus conserves the redox energy in a proton gradient. This subunit may bind ubiquinone.</text>
</comment>
<keyword evidence="4 5" id="KW-0472">Membrane</keyword>
<feature type="transmembrane region" description="Helical" evidence="5">
    <location>
        <begin position="310"/>
        <end position="332"/>
    </location>
</feature>
<comment type="caution">
    <text evidence="5">Lacks conserved residue(s) required for the propagation of feature annotation.</text>
</comment>
<feature type="transmembrane region" description="Helical" evidence="5">
    <location>
        <begin position="7"/>
        <end position="32"/>
    </location>
</feature>
<dbReference type="PROSITE" id="PS00668">
    <property type="entry name" value="COMPLEX1_ND1_2"/>
    <property type="match status" value="1"/>
</dbReference>
<keyword evidence="5" id="KW-0874">Quinone</keyword>
<protein>
    <recommendedName>
        <fullName evidence="5">NADH-quinone oxidoreductase subunit H</fullName>
        <ecNumber evidence="5">7.1.1.-</ecNumber>
    </recommendedName>
    <alternativeName>
        <fullName evidence="5">NADH dehydrogenase I subunit H</fullName>
    </alternativeName>
    <alternativeName>
        <fullName evidence="5">NDH-1 subunit H</fullName>
    </alternativeName>
</protein>
<sequence>MNRFVGMLLVFAAVIAVIVFACAGFYLAAGWLGVGFNAISNAIFGTTGWSRAAVYFGASVANILTLLLVVMMISGSLLTVAERKWSAMIQNRIGANRIKVFGSPLGGIPFLAADALKMLTKERVEPRGRNQFLYFLAPALAFAPVFALFAVIPVGMGISLSEITGQPASAALDPISLQAAHPDVGLLYVFAFASLQVYGTALAGWASNNKLALLGGVRASSQMISYEVSLGLSLVGCMIAYRTLRLDDMVVAQGQAVLGPIPAVGILIQPIGFLVFFASAFAETKRAPFDLPEGESEIVGYFVEYSGMKFGLMFLAEFIEIVVLSGIVTAVFLGGWHPYLFEGWLQSNLSQFWFASVGAAAFIVKMVLMMWLQITIRWLLPRFRFDQIQKLCWKILLPAALANVFVAGAALLIDPSMQLLAAIGIVTLVIVAVITAAVGRAPAPEAGHAAAHAAAGH</sequence>
<dbReference type="PROSITE" id="PS51257">
    <property type="entry name" value="PROKAR_LIPOPROTEIN"/>
    <property type="match status" value="1"/>
</dbReference>
<keyword evidence="5" id="KW-1003">Cell membrane</keyword>
<dbReference type="HAMAP" id="MF_01350">
    <property type="entry name" value="NDH1_NuoH"/>
    <property type="match status" value="1"/>
</dbReference>
<dbReference type="RefSeq" id="WP_248358733.1">
    <property type="nucleotide sequence ID" value="NZ_AP025591.1"/>
</dbReference>
<dbReference type="EMBL" id="AP025591">
    <property type="protein sequence ID" value="BDG01847.1"/>
    <property type="molecule type" value="Genomic_DNA"/>
</dbReference>
<evidence type="ECO:0000313" key="8">
    <source>
        <dbReference type="Proteomes" id="UP001162891"/>
    </source>
</evidence>
<dbReference type="PANTHER" id="PTHR11432">
    <property type="entry name" value="NADH DEHYDROGENASE SUBUNIT 1"/>
    <property type="match status" value="1"/>
</dbReference>
<evidence type="ECO:0000313" key="7">
    <source>
        <dbReference type="EMBL" id="BDG01847.1"/>
    </source>
</evidence>
<feature type="transmembrane region" description="Helical" evidence="5">
    <location>
        <begin position="132"/>
        <end position="152"/>
    </location>
</feature>
<dbReference type="InterPro" id="IPR018086">
    <property type="entry name" value="NADH_UbQ_OxRdtase_su1_CS"/>
</dbReference>
<feature type="transmembrane region" description="Helical" evidence="5">
    <location>
        <begin position="419"/>
        <end position="438"/>
    </location>
</feature>
<name>A0ABM7WQV0_9BACT</name>
<evidence type="ECO:0000256" key="4">
    <source>
        <dbReference type="ARBA" id="ARBA00023136"/>
    </source>
</evidence>
<feature type="transmembrane region" description="Helical" evidence="5">
    <location>
        <begin position="395"/>
        <end position="413"/>
    </location>
</feature>
<comment type="subcellular location">
    <subcellularLocation>
        <location evidence="5 6">Cell membrane</location>
        <topology evidence="5 6">Multi-pass membrane protein</topology>
    </subcellularLocation>
    <subcellularLocation>
        <location evidence="1">Membrane</location>
        <topology evidence="1">Multi-pass membrane protein</topology>
    </subcellularLocation>
</comment>
<feature type="transmembrane region" description="Helical" evidence="5">
    <location>
        <begin position="52"/>
        <end position="80"/>
    </location>
</feature>
<keyword evidence="2 5" id="KW-0812">Transmembrane</keyword>
<keyword evidence="8" id="KW-1185">Reference proteome</keyword>
<organism evidence="7 8">
    <name type="scientific">Anaeromyxobacter oryzae</name>
    <dbReference type="NCBI Taxonomy" id="2918170"/>
    <lineage>
        <taxon>Bacteria</taxon>
        <taxon>Pseudomonadati</taxon>
        <taxon>Myxococcota</taxon>
        <taxon>Myxococcia</taxon>
        <taxon>Myxococcales</taxon>
        <taxon>Cystobacterineae</taxon>
        <taxon>Anaeromyxobacteraceae</taxon>
        <taxon>Anaeromyxobacter</taxon>
    </lineage>
</organism>
<evidence type="ECO:0000256" key="2">
    <source>
        <dbReference type="ARBA" id="ARBA00022692"/>
    </source>
</evidence>
<evidence type="ECO:0000256" key="6">
    <source>
        <dbReference type="RuleBase" id="RU000471"/>
    </source>
</evidence>
<evidence type="ECO:0000256" key="1">
    <source>
        <dbReference type="ARBA" id="ARBA00004141"/>
    </source>
</evidence>
<comment type="similarity">
    <text evidence="5 6">Belongs to the complex I subunit 1 family.</text>
</comment>
<keyword evidence="3 5" id="KW-1133">Transmembrane helix</keyword>
<feature type="transmembrane region" description="Helical" evidence="5">
    <location>
        <begin position="185"/>
        <end position="203"/>
    </location>
</feature>
<dbReference type="PANTHER" id="PTHR11432:SF3">
    <property type="entry name" value="NADH-UBIQUINONE OXIDOREDUCTASE CHAIN 1"/>
    <property type="match status" value="1"/>
</dbReference>
<dbReference type="Pfam" id="PF00146">
    <property type="entry name" value="NADHdh"/>
    <property type="match status" value="1"/>
</dbReference>
<feature type="transmembrane region" description="Helical" evidence="5">
    <location>
        <begin position="352"/>
        <end position="374"/>
    </location>
</feature>
<accession>A0ABM7WQV0</accession>
<keyword evidence="5 6" id="KW-0520">NAD</keyword>
<feature type="transmembrane region" description="Helical" evidence="5">
    <location>
        <begin position="261"/>
        <end position="282"/>
    </location>
</feature>